<evidence type="ECO:0000256" key="3">
    <source>
        <dbReference type="ARBA" id="ARBA00004370"/>
    </source>
</evidence>
<dbReference type="GO" id="GO:0016787">
    <property type="term" value="F:hydrolase activity"/>
    <property type="evidence" value="ECO:0007669"/>
    <property type="project" value="UniProtKB-KW"/>
</dbReference>
<dbReference type="GO" id="GO:0005783">
    <property type="term" value="C:endoplasmic reticulum"/>
    <property type="evidence" value="ECO:0007669"/>
    <property type="project" value="UniProtKB-SubCell"/>
</dbReference>
<keyword evidence="8" id="KW-0378">Hydrolase</keyword>
<dbReference type="Proteomes" id="UP001287356">
    <property type="component" value="Unassembled WGS sequence"/>
</dbReference>
<dbReference type="PANTHER" id="PTHR48182">
    <property type="entry name" value="PROTEIN SERAC1"/>
    <property type="match status" value="1"/>
</dbReference>
<evidence type="ECO:0000256" key="2">
    <source>
        <dbReference type="ARBA" id="ARBA00004240"/>
    </source>
</evidence>
<dbReference type="Pfam" id="PF12697">
    <property type="entry name" value="Abhydrolase_6"/>
    <property type="match status" value="1"/>
</dbReference>
<comment type="subcellular location">
    <subcellularLocation>
        <location evidence="2">Endoplasmic reticulum</location>
    </subcellularLocation>
    <subcellularLocation>
        <location evidence="3">Membrane</location>
    </subcellularLocation>
    <subcellularLocation>
        <location evidence="1">Mitochondrion</location>
    </subcellularLocation>
</comment>
<evidence type="ECO:0000256" key="6">
    <source>
        <dbReference type="ARBA" id="ARBA00023136"/>
    </source>
</evidence>
<keyword evidence="6" id="KW-0472">Membrane</keyword>
<reference evidence="8" key="1">
    <citation type="journal article" date="2023" name="Mol. Phylogenet. Evol.">
        <title>Genome-scale phylogeny and comparative genomics of the fungal order Sordariales.</title>
        <authorList>
            <person name="Hensen N."/>
            <person name="Bonometti L."/>
            <person name="Westerberg I."/>
            <person name="Brannstrom I.O."/>
            <person name="Guillou S."/>
            <person name="Cros-Aarteil S."/>
            <person name="Calhoun S."/>
            <person name="Haridas S."/>
            <person name="Kuo A."/>
            <person name="Mondo S."/>
            <person name="Pangilinan J."/>
            <person name="Riley R."/>
            <person name="LaButti K."/>
            <person name="Andreopoulos B."/>
            <person name="Lipzen A."/>
            <person name="Chen C."/>
            <person name="Yan M."/>
            <person name="Daum C."/>
            <person name="Ng V."/>
            <person name="Clum A."/>
            <person name="Steindorff A."/>
            <person name="Ohm R.A."/>
            <person name="Martin F."/>
            <person name="Silar P."/>
            <person name="Natvig D.O."/>
            <person name="Lalanne C."/>
            <person name="Gautier V."/>
            <person name="Ament-Velasquez S.L."/>
            <person name="Kruys A."/>
            <person name="Hutchinson M.I."/>
            <person name="Powell A.J."/>
            <person name="Barry K."/>
            <person name="Miller A.N."/>
            <person name="Grigoriev I.V."/>
            <person name="Debuchy R."/>
            <person name="Gladieux P."/>
            <person name="Hiltunen Thoren M."/>
            <person name="Johannesson H."/>
        </authorList>
    </citation>
    <scope>NUCLEOTIDE SEQUENCE</scope>
    <source>
        <strain evidence="8">CBS 958.72</strain>
    </source>
</reference>
<feature type="domain" description="AB hydrolase-1" evidence="7">
    <location>
        <begin position="4"/>
        <end position="172"/>
    </location>
</feature>
<gene>
    <name evidence="8" type="ORF">B0T24DRAFT_530400</name>
</gene>
<proteinExistence type="predicted"/>
<dbReference type="AlphaFoldDB" id="A0AAE0N504"/>
<dbReference type="SUPFAM" id="SSF53474">
    <property type="entry name" value="alpha/beta-Hydrolases"/>
    <property type="match status" value="1"/>
</dbReference>
<evidence type="ECO:0000256" key="4">
    <source>
        <dbReference type="ARBA" id="ARBA00022824"/>
    </source>
</evidence>
<dbReference type="PANTHER" id="PTHR48182:SF2">
    <property type="entry name" value="PROTEIN SERAC1"/>
    <property type="match status" value="1"/>
</dbReference>
<evidence type="ECO:0000313" key="8">
    <source>
        <dbReference type="EMBL" id="KAK3371022.1"/>
    </source>
</evidence>
<accession>A0AAE0N504</accession>
<dbReference type="InterPro" id="IPR000073">
    <property type="entry name" value="AB_hydrolase_1"/>
</dbReference>
<dbReference type="GO" id="GO:0016020">
    <property type="term" value="C:membrane"/>
    <property type="evidence" value="ECO:0007669"/>
    <property type="project" value="UniProtKB-SubCell"/>
</dbReference>
<name>A0AAE0N504_9PEZI</name>
<dbReference type="InterPro" id="IPR029058">
    <property type="entry name" value="AB_hydrolase_fold"/>
</dbReference>
<keyword evidence="5" id="KW-0496">Mitochondrion</keyword>
<evidence type="ECO:0000256" key="5">
    <source>
        <dbReference type="ARBA" id="ARBA00023128"/>
    </source>
</evidence>
<protein>
    <submittedName>
        <fullName evidence="8">Alpha/Beta hydrolase protein</fullName>
    </submittedName>
</protein>
<evidence type="ECO:0000259" key="7">
    <source>
        <dbReference type="Pfam" id="PF12697"/>
    </source>
</evidence>
<keyword evidence="9" id="KW-1185">Reference proteome</keyword>
<comment type="caution">
    <text evidence="8">The sequence shown here is derived from an EMBL/GenBank/DDBJ whole genome shotgun (WGS) entry which is preliminary data.</text>
</comment>
<dbReference type="EMBL" id="JAULSN010000005">
    <property type="protein sequence ID" value="KAK3371022.1"/>
    <property type="molecule type" value="Genomic_DNA"/>
</dbReference>
<evidence type="ECO:0000256" key="1">
    <source>
        <dbReference type="ARBA" id="ARBA00004173"/>
    </source>
</evidence>
<dbReference type="InterPro" id="IPR052374">
    <property type="entry name" value="SERAC1"/>
</dbReference>
<reference evidence="8" key="2">
    <citation type="submission" date="2023-06" db="EMBL/GenBank/DDBJ databases">
        <authorList>
            <consortium name="Lawrence Berkeley National Laboratory"/>
            <person name="Haridas S."/>
            <person name="Hensen N."/>
            <person name="Bonometti L."/>
            <person name="Westerberg I."/>
            <person name="Brannstrom I.O."/>
            <person name="Guillou S."/>
            <person name="Cros-Aarteil S."/>
            <person name="Calhoun S."/>
            <person name="Kuo A."/>
            <person name="Mondo S."/>
            <person name="Pangilinan J."/>
            <person name="Riley R."/>
            <person name="Labutti K."/>
            <person name="Andreopoulos B."/>
            <person name="Lipzen A."/>
            <person name="Chen C."/>
            <person name="Yanf M."/>
            <person name="Daum C."/>
            <person name="Ng V."/>
            <person name="Clum A."/>
            <person name="Steindorff A."/>
            <person name="Ohm R."/>
            <person name="Martin F."/>
            <person name="Silar P."/>
            <person name="Natvig D."/>
            <person name="Lalanne C."/>
            <person name="Gautier V."/>
            <person name="Ament-Velasquez S.L."/>
            <person name="Kruys A."/>
            <person name="Hutchinson M.I."/>
            <person name="Powell A.J."/>
            <person name="Barry K."/>
            <person name="Miller A.N."/>
            <person name="Grigoriev I.V."/>
            <person name="Debuchy R."/>
            <person name="Gladieux P."/>
            <person name="Thoren M.H."/>
            <person name="Johannesson H."/>
        </authorList>
    </citation>
    <scope>NUCLEOTIDE SEQUENCE</scope>
    <source>
        <strain evidence="8">CBS 958.72</strain>
    </source>
</reference>
<organism evidence="8 9">
    <name type="scientific">Lasiosphaeria ovina</name>
    <dbReference type="NCBI Taxonomy" id="92902"/>
    <lineage>
        <taxon>Eukaryota</taxon>
        <taxon>Fungi</taxon>
        <taxon>Dikarya</taxon>
        <taxon>Ascomycota</taxon>
        <taxon>Pezizomycotina</taxon>
        <taxon>Sordariomycetes</taxon>
        <taxon>Sordariomycetidae</taxon>
        <taxon>Sordariales</taxon>
        <taxon>Lasiosphaeriaceae</taxon>
        <taxon>Lasiosphaeria</taxon>
    </lineage>
</organism>
<evidence type="ECO:0000313" key="9">
    <source>
        <dbReference type="Proteomes" id="UP001287356"/>
    </source>
</evidence>
<dbReference type="GO" id="GO:0005739">
    <property type="term" value="C:mitochondrion"/>
    <property type="evidence" value="ECO:0007669"/>
    <property type="project" value="UniProtKB-SubCell"/>
</dbReference>
<dbReference type="Gene3D" id="3.40.50.1820">
    <property type="entry name" value="alpha/beta hydrolase"/>
    <property type="match status" value="1"/>
</dbReference>
<keyword evidence="4" id="KW-0256">Endoplasmic reticulum</keyword>
<sequence length="271" mass="30088">RISIIAVHGLGGHWTRTWQAPDGAIWLRERIPRLFADTNVVCRVRSFGYNSAFAFTKGETDIAGCAKDLIDRISLMRRTDPEHVARPIIFVAHSLGGLVVKEALNIAWIRQSIYDDILANVKGCVFMGVPHHGAGIARWAKHATQILRIASLGFAGNANFLVTLEPKSPEWLRISSDFVERGKDISFRTFYETERTGNILVVDRASAAMHVPNEQVFAVPGSNHRTICQFSNLDNERFSLVGDAVLGLVQTSRKGNDASSRRERATIIPEV</sequence>
<feature type="non-terminal residue" evidence="8">
    <location>
        <position position="1"/>
    </location>
</feature>